<organism evidence="4">
    <name type="scientific">Culicoides sonorensis</name>
    <name type="common">Biting midge</name>
    <dbReference type="NCBI Taxonomy" id="179676"/>
    <lineage>
        <taxon>Eukaryota</taxon>
        <taxon>Metazoa</taxon>
        <taxon>Ecdysozoa</taxon>
        <taxon>Arthropoda</taxon>
        <taxon>Hexapoda</taxon>
        <taxon>Insecta</taxon>
        <taxon>Pterygota</taxon>
        <taxon>Neoptera</taxon>
        <taxon>Endopterygota</taxon>
        <taxon>Diptera</taxon>
        <taxon>Nematocera</taxon>
        <taxon>Chironomoidea</taxon>
        <taxon>Ceratopogonidae</taxon>
        <taxon>Ceratopogoninae</taxon>
        <taxon>Culicoides</taxon>
        <taxon>Monoculicoides</taxon>
    </lineage>
</organism>
<evidence type="ECO:0000256" key="2">
    <source>
        <dbReference type="SAM" id="SignalP"/>
    </source>
</evidence>
<feature type="compositionally biased region" description="Polar residues" evidence="1">
    <location>
        <begin position="189"/>
        <end position="206"/>
    </location>
</feature>
<name>A0A336LYL2_CULSO</name>
<keyword evidence="2" id="KW-0732">Signal</keyword>
<dbReference type="OMA" id="TPFWWLP"/>
<reference evidence="4" key="1">
    <citation type="submission" date="2018-07" db="EMBL/GenBank/DDBJ databases">
        <authorList>
            <person name="Quirk P.G."/>
            <person name="Krulwich T.A."/>
        </authorList>
    </citation>
    <scope>NUCLEOTIDE SEQUENCE</scope>
</reference>
<protein>
    <submittedName>
        <fullName evidence="4">CSON006113 protein</fullName>
    </submittedName>
</protein>
<dbReference type="Pfam" id="PF15888">
    <property type="entry name" value="FOG_N"/>
    <property type="match status" value="1"/>
</dbReference>
<dbReference type="InterPro" id="IPR031761">
    <property type="entry name" value="FOG_N"/>
</dbReference>
<feature type="signal peptide" evidence="2">
    <location>
        <begin position="1"/>
        <end position="22"/>
    </location>
</feature>
<evidence type="ECO:0000313" key="4">
    <source>
        <dbReference type="EMBL" id="SSX22101.1"/>
    </source>
</evidence>
<dbReference type="AlphaFoldDB" id="A0A336LYL2"/>
<feature type="chain" id="PRO_5016467702" evidence="2">
    <location>
        <begin position="23"/>
        <end position="721"/>
    </location>
</feature>
<feature type="compositionally biased region" description="Polar residues" evidence="1">
    <location>
        <begin position="217"/>
        <end position="226"/>
    </location>
</feature>
<feature type="compositionally biased region" description="Acidic residues" evidence="1">
    <location>
        <begin position="124"/>
        <end position="142"/>
    </location>
</feature>
<feature type="compositionally biased region" description="Low complexity" evidence="1">
    <location>
        <begin position="295"/>
        <end position="325"/>
    </location>
</feature>
<feature type="domain" description="Folded gastrulation N-terminal" evidence="3">
    <location>
        <begin position="59"/>
        <end position="173"/>
    </location>
</feature>
<evidence type="ECO:0000259" key="3">
    <source>
        <dbReference type="Pfam" id="PF15888"/>
    </source>
</evidence>
<dbReference type="VEuPathDB" id="VectorBase:CSON006113"/>
<proteinExistence type="predicted"/>
<feature type="compositionally biased region" description="Low complexity" evidence="1">
    <location>
        <begin position="271"/>
        <end position="282"/>
    </location>
</feature>
<dbReference type="EMBL" id="UFQT01000231">
    <property type="protein sequence ID" value="SSX22101.1"/>
    <property type="molecule type" value="Genomic_DNA"/>
</dbReference>
<feature type="region of interest" description="Disordered" evidence="1">
    <location>
        <begin position="407"/>
        <end position="447"/>
    </location>
</feature>
<gene>
    <name evidence="4" type="primary">CSON006113</name>
</gene>
<feature type="compositionally biased region" description="Polar residues" evidence="1">
    <location>
        <begin position="251"/>
        <end position="262"/>
    </location>
</feature>
<feature type="compositionally biased region" description="Polar residues" evidence="1">
    <location>
        <begin position="436"/>
        <end position="447"/>
    </location>
</feature>
<feature type="region of interest" description="Disordered" evidence="1">
    <location>
        <begin position="171"/>
        <end position="329"/>
    </location>
</feature>
<feature type="region of interest" description="Disordered" evidence="1">
    <location>
        <begin position="117"/>
        <end position="144"/>
    </location>
</feature>
<evidence type="ECO:0000256" key="1">
    <source>
        <dbReference type="SAM" id="MobiDB-lite"/>
    </source>
</evidence>
<accession>A0A336LYL2</accession>
<feature type="compositionally biased region" description="Low complexity" evidence="1">
    <location>
        <begin position="407"/>
        <end position="416"/>
    </location>
</feature>
<feature type="compositionally biased region" description="Polar residues" evidence="1">
    <location>
        <begin position="418"/>
        <end position="429"/>
    </location>
</feature>
<sequence>MQLYNLISTLFICLCHLQNILSLPITSQPLASNPEHLTWDAWQMPENSGRHPDQKAKKITPKSIFITPNFQTSSSHICPPNHKLDGNNRCIEIVKINEDESLANRIQALLGQTTSQANNQLTTDGEDGGGDLYDYDYEEDGSDGPYQLNLPLTFEAVYPEEALPLKAGEETLLPFPAPNRPNHDDDSQSDAGTISYISVEKISNSTEEMDNDEETQNKTTTTIDEFNSSDSDRDNNSPSSSTTEDGRNRYESSTVSGITTESTDSDYPLPSSSSTENQTSTTFDDGLSSSNDLPESTLSTIIDDTTTESTLQSSTTFNPNNSSTSAESNDYSITLTANETSVLEELNQAMKINVSDIFGDPFSEVVTGEMEWINYGNDTDELVDDDSFLENESFIVTNPQKELTVTTQQTDTTLEVNESGQTMESSGSADTDYPLPSSSSAEYSFNSKESTVTETPLFIVTPETTTKVPEVKEQWHPTLIQAPTRVHHKIAGIKTTTSRPSTIEDVEKILLGPSNEQSTEMKDREHANKHEKNEAYLENLDSNNRFVYHHLTSTTTTSSTTKRPSYVTNSNDRILNQIKEINRIVTENRLRHPNYPTNTDSDQSTRIRFPTDYNSQSNDFTFPQTPEFTAHTGSRFAPSYNTNKFNTYSMHFTQSSTTVPPQVTSTATPTTKPPFWWLPPGWQVDQSGQKPTLLRFWERMPLVRDPSMMQRSSSRSNRHDI</sequence>